<dbReference type="HOGENOM" id="CLU_030954_0_0_14"/>
<accession>V5RHR6</accession>
<protein>
    <submittedName>
        <fullName evidence="1">Uncharacterized protein</fullName>
    </submittedName>
</protein>
<reference evidence="1 2" key="1">
    <citation type="journal article" date="2014" name="Genome Announc.">
        <title>Complete Genome Sequence of Spiroplasma apis B31T (ATCC 33834), a Bacterium Associated with May Disease of Honeybees (Apis mellifera).</title>
        <authorList>
            <person name="Ku C."/>
            <person name="Lo W.S."/>
            <person name="Chen L.L."/>
            <person name="Kuo C.H."/>
        </authorList>
    </citation>
    <scope>NUCLEOTIDE SEQUENCE [LARGE SCALE GENOMIC DNA]</scope>
    <source>
        <strain evidence="1">B31</strain>
    </source>
</reference>
<dbReference type="RefSeq" id="WP_023789161.1">
    <property type="nucleotide sequence ID" value="NC_022998.1"/>
</dbReference>
<evidence type="ECO:0000313" key="1">
    <source>
        <dbReference type="EMBL" id="AHB36227.1"/>
    </source>
</evidence>
<sequence>MKKLLTILGSLSMASYFGIQIIACSTNNKGEDGIDKEPPTTEEEESLNKIIEKFKYEVSTIINKQVENTISNFFEHESNAMKNSFLKYDLLTKIENNNLTDQQKKDLKTDVKHLVDYKTIENEIQNLKNEAYYDSILKNVEKVLKDIEFDFHTLKIDFPKDSEKLKIISVRCDYKFVANYETRDHFIESYNVKNTMKYSQTSDTKIVGWWKNLVENLKNEVFEKAELTHLNANLLGIKQEKDDKFFNKSSKLLPNYVNTNTFSTQVLKFIDKNSLLEGQGEIKFKDNSNLYKEVEWVEELVANKTTDYNWKDNKEGQNLYDYIFRDKKSTDTKSVSGTQKTVDESLYNYINANASTWVDSHKENTFDFLKKINLKTDTDAVKSANKIGYIKLTGLQFHIGKNYVHDLPDFKLLTSYAIDEKEDIYQENKTIENSKLLSSIYFNSYNGIKSYKETFGIRETKNDLALSAFTGKNKNINKNFWDISKDYWTNSDNYIYFSSKISKTFGLVLDELKPFKNYLLLSGNQNIYNWDFGKNAISLKYFDGDKKGLYFHNYAANPSLEGVPGGGGAGEQSINIRYQLDFINLKFNSQEGWRYNPTTPGSITRYNTSVFEKVDN</sequence>
<evidence type="ECO:0000313" key="2">
    <source>
        <dbReference type="Proteomes" id="UP000018550"/>
    </source>
</evidence>
<dbReference type="KEGG" id="sapi:SAPIS_v1c03810"/>
<proteinExistence type="predicted"/>
<dbReference type="OrthoDB" id="389803at2"/>
<dbReference type="STRING" id="1276258.SAPIS_v1c03810"/>
<keyword evidence="2" id="KW-1185">Reference proteome</keyword>
<dbReference type="PATRIC" id="fig|1276258.3.peg.378"/>
<name>V5RHR6_SPIAP</name>
<dbReference type="EMBL" id="CP006682">
    <property type="protein sequence ID" value="AHB36227.1"/>
    <property type="molecule type" value="Genomic_DNA"/>
</dbReference>
<dbReference type="Proteomes" id="UP000018550">
    <property type="component" value="Chromosome"/>
</dbReference>
<organism evidence="1 2">
    <name type="scientific">Spiroplasma apis B31</name>
    <dbReference type="NCBI Taxonomy" id="1276258"/>
    <lineage>
        <taxon>Bacteria</taxon>
        <taxon>Bacillati</taxon>
        <taxon>Mycoplasmatota</taxon>
        <taxon>Mollicutes</taxon>
        <taxon>Entomoplasmatales</taxon>
        <taxon>Spiroplasmataceae</taxon>
        <taxon>Spiroplasma</taxon>
    </lineage>
</organism>
<dbReference type="AlphaFoldDB" id="V5RHR6"/>
<gene>
    <name evidence="1" type="ORF">SAPIS_v1c03810</name>
</gene>